<evidence type="ECO:0008006" key="6">
    <source>
        <dbReference type="Google" id="ProtNLM"/>
    </source>
</evidence>
<evidence type="ECO:0000313" key="5">
    <source>
        <dbReference type="Proteomes" id="UP001329313"/>
    </source>
</evidence>
<proteinExistence type="predicted"/>
<protein>
    <recommendedName>
        <fullName evidence="6">DUF4352 domain-containing protein</fullName>
    </recommendedName>
</protein>
<dbReference type="AlphaFoldDB" id="A0AAU0MKJ0"/>
<dbReference type="KEGG" id="mliy:RYJ27_06280"/>
<keyword evidence="5" id="KW-1185">Reference proteome</keyword>
<accession>A0AAU0MKJ0</accession>
<evidence type="ECO:0000256" key="1">
    <source>
        <dbReference type="ARBA" id="ARBA00022729"/>
    </source>
</evidence>
<organism evidence="4 5">
    <name type="scientific">Microbacterium limosum</name>
    <dbReference type="NCBI Taxonomy" id="3079935"/>
    <lineage>
        <taxon>Bacteria</taxon>
        <taxon>Bacillati</taxon>
        <taxon>Actinomycetota</taxon>
        <taxon>Actinomycetes</taxon>
        <taxon>Micrococcales</taxon>
        <taxon>Microbacteriaceae</taxon>
        <taxon>Microbacterium</taxon>
    </lineage>
</organism>
<feature type="compositionally biased region" description="Low complexity" evidence="2">
    <location>
        <begin position="25"/>
        <end position="50"/>
    </location>
</feature>
<reference evidence="4 5" key="1">
    <citation type="submission" date="2023-10" db="EMBL/GenBank/DDBJ databases">
        <title>Y20.</title>
        <authorList>
            <person name="Zhang G."/>
            <person name="Ding Y."/>
        </authorList>
    </citation>
    <scope>NUCLEOTIDE SEQUENCE [LARGE SCALE GENOMIC DNA]</scope>
    <source>
        <strain evidence="4 5">Y20</strain>
    </source>
</reference>
<dbReference type="RefSeq" id="WP_330171855.1">
    <property type="nucleotide sequence ID" value="NZ_CP137080.1"/>
</dbReference>
<keyword evidence="1 3" id="KW-0732">Signal</keyword>
<feature type="signal peptide" evidence="3">
    <location>
        <begin position="1"/>
        <end position="22"/>
    </location>
</feature>
<evidence type="ECO:0000256" key="2">
    <source>
        <dbReference type="SAM" id="MobiDB-lite"/>
    </source>
</evidence>
<feature type="region of interest" description="Disordered" evidence="2">
    <location>
        <begin position="25"/>
        <end position="61"/>
    </location>
</feature>
<gene>
    <name evidence="4" type="ORF">RYJ27_06280</name>
</gene>
<dbReference type="EMBL" id="CP137080">
    <property type="protein sequence ID" value="WOQ70787.1"/>
    <property type="molecule type" value="Genomic_DNA"/>
</dbReference>
<dbReference type="InterPro" id="IPR029050">
    <property type="entry name" value="Immunoprotect_excell_Ig-like"/>
</dbReference>
<dbReference type="Proteomes" id="UP001329313">
    <property type="component" value="Chromosome"/>
</dbReference>
<dbReference type="PROSITE" id="PS51257">
    <property type="entry name" value="PROKAR_LIPOPROTEIN"/>
    <property type="match status" value="1"/>
</dbReference>
<evidence type="ECO:0000256" key="3">
    <source>
        <dbReference type="SAM" id="SignalP"/>
    </source>
</evidence>
<sequence length="205" mass="21285">MNTASRLTTAGLLIAAALSLSACSGSSAPLETPEVEAAGATSEPTPAETPEAAESDSEVSQRGNLIKGVGVPFGATNLDNEDVGTFVVTAITVDPECTGEYAEPAENGHLIRFDVEGETTAVYDGEIMLNEALWKAIAENGTTFNGSLSTMAAYSCLPDNEMLPVNLGPGERVRGSLIFDVPTPTGVLVLDPWGSGGWEWTYPSS</sequence>
<evidence type="ECO:0000313" key="4">
    <source>
        <dbReference type="EMBL" id="WOQ70787.1"/>
    </source>
</evidence>
<feature type="chain" id="PRO_5043412103" description="DUF4352 domain-containing protein" evidence="3">
    <location>
        <begin position="23"/>
        <end position="205"/>
    </location>
</feature>
<name>A0AAU0MKJ0_9MICO</name>
<dbReference type="Gene3D" id="2.60.40.1240">
    <property type="match status" value="1"/>
</dbReference>